<dbReference type="Pfam" id="PF25873">
    <property type="entry name" value="WHD_MalT"/>
    <property type="match status" value="1"/>
</dbReference>
<dbReference type="SMART" id="SM01043">
    <property type="entry name" value="BTAD"/>
    <property type="match status" value="1"/>
</dbReference>
<dbReference type="Proteomes" id="UP001612741">
    <property type="component" value="Unassembled WGS sequence"/>
</dbReference>
<dbReference type="SMART" id="SM00028">
    <property type="entry name" value="TPR"/>
    <property type="match status" value="3"/>
</dbReference>
<dbReference type="SUPFAM" id="SSF46894">
    <property type="entry name" value="C-terminal effector domain of the bipartite response regulators"/>
    <property type="match status" value="1"/>
</dbReference>
<gene>
    <name evidence="2" type="ORF">ACIBG2_30975</name>
</gene>
<dbReference type="InterPro" id="IPR036388">
    <property type="entry name" value="WH-like_DNA-bd_sf"/>
</dbReference>
<dbReference type="InterPro" id="IPR005158">
    <property type="entry name" value="BTAD"/>
</dbReference>
<evidence type="ECO:0000313" key="3">
    <source>
        <dbReference type="Proteomes" id="UP001612741"/>
    </source>
</evidence>
<dbReference type="InterPro" id="IPR059106">
    <property type="entry name" value="WHD_MalT"/>
</dbReference>
<keyword evidence="3" id="KW-1185">Reference proteome</keyword>
<comment type="caution">
    <text evidence="2">The sequence shown here is derived from an EMBL/GenBank/DDBJ whole genome shotgun (WGS) entry which is preliminary data.</text>
</comment>
<accession>A0ABW7Z0Y8</accession>
<name>A0ABW7Z0Y8_9ACTN</name>
<dbReference type="InterPro" id="IPR016032">
    <property type="entry name" value="Sig_transdc_resp-reg_C-effctor"/>
</dbReference>
<dbReference type="PANTHER" id="PTHR35807">
    <property type="entry name" value="TRANSCRIPTIONAL REGULATOR REDD-RELATED"/>
    <property type="match status" value="1"/>
</dbReference>
<dbReference type="RefSeq" id="WP_397086677.1">
    <property type="nucleotide sequence ID" value="NZ_JBITGY010000008.1"/>
</dbReference>
<dbReference type="EMBL" id="JBITGY010000008">
    <property type="protein sequence ID" value="MFI6501840.1"/>
    <property type="molecule type" value="Genomic_DNA"/>
</dbReference>
<reference evidence="2 3" key="1">
    <citation type="submission" date="2024-10" db="EMBL/GenBank/DDBJ databases">
        <title>The Natural Products Discovery Center: Release of the First 8490 Sequenced Strains for Exploring Actinobacteria Biosynthetic Diversity.</title>
        <authorList>
            <person name="Kalkreuter E."/>
            <person name="Kautsar S.A."/>
            <person name="Yang D."/>
            <person name="Bader C.D."/>
            <person name="Teijaro C.N."/>
            <person name="Fluegel L."/>
            <person name="Davis C.M."/>
            <person name="Simpson J.R."/>
            <person name="Lauterbach L."/>
            <person name="Steele A.D."/>
            <person name="Gui C."/>
            <person name="Meng S."/>
            <person name="Li G."/>
            <person name="Viehrig K."/>
            <person name="Ye F."/>
            <person name="Su P."/>
            <person name="Kiefer A.F."/>
            <person name="Nichols A."/>
            <person name="Cepeda A.J."/>
            <person name="Yan W."/>
            <person name="Fan B."/>
            <person name="Jiang Y."/>
            <person name="Adhikari A."/>
            <person name="Zheng C.-J."/>
            <person name="Schuster L."/>
            <person name="Cowan T.M."/>
            <person name="Smanski M.J."/>
            <person name="Chevrette M.G."/>
            <person name="De Carvalho L.P.S."/>
            <person name="Shen B."/>
        </authorList>
    </citation>
    <scope>NUCLEOTIDE SEQUENCE [LARGE SCALE GENOMIC DNA]</scope>
    <source>
        <strain evidence="2 3">NPDC050545</strain>
    </source>
</reference>
<dbReference type="InterPro" id="IPR011990">
    <property type="entry name" value="TPR-like_helical_dom_sf"/>
</dbReference>
<feature type="domain" description="Bacterial transcriptional activator" evidence="1">
    <location>
        <begin position="870"/>
        <end position="1007"/>
    </location>
</feature>
<dbReference type="Gene3D" id="1.10.10.10">
    <property type="entry name" value="Winged helix-like DNA-binding domain superfamily/Winged helix DNA-binding domain"/>
    <property type="match status" value="1"/>
</dbReference>
<organism evidence="2 3">
    <name type="scientific">Nonomuraea typhae</name>
    <dbReference type="NCBI Taxonomy" id="2603600"/>
    <lineage>
        <taxon>Bacteria</taxon>
        <taxon>Bacillati</taxon>
        <taxon>Actinomycetota</taxon>
        <taxon>Actinomycetes</taxon>
        <taxon>Streptosporangiales</taxon>
        <taxon>Streptosporangiaceae</taxon>
        <taxon>Nonomuraea</taxon>
    </lineage>
</organism>
<evidence type="ECO:0000313" key="2">
    <source>
        <dbReference type="EMBL" id="MFI6501840.1"/>
    </source>
</evidence>
<dbReference type="Pfam" id="PF13424">
    <property type="entry name" value="TPR_12"/>
    <property type="match status" value="1"/>
</dbReference>
<dbReference type="Pfam" id="PF03704">
    <property type="entry name" value="BTAD"/>
    <property type="match status" value="1"/>
</dbReference>
<sequence>MTAGPGGGKTSAIRLWARARPDVRMSWLAPIDNEALAEALAALVGRPQSAGPSADDPARTAALAAEIAAALPPSLVLVVDEAQRIAPRTFGARLLEALCLHGGDNLHVVLISRSAAPFPVQRLRGLGHVFHVTAEHLAFTPEETRSLAGTVLKEETDGLAEEVQRLTTGWPVAVRLALGWLSGLPAADRLSRLASVADPLFDYLVEEVLDHCDARTHAFLWATAALPWFTPDLCAAIGLDISREEISALAAQHILITPGGGGYVATTLVREFAGDAGRPAAAKAARWFEERGFVREALAVCAEPAHLVTMIERWSDKVLADGHPAELVRACHAVPAASRTAAIDLAEGQARQVQGDWAGALECLRHADAAEPAVAWRTGMIHYHRGDYRAALAAFECGVVGDRAAPDEGMLLAWTASARWMFGDLENAARLARRALEIASGCGDERVAACAHTALAMVAHDEGDRAGSERHSGLAIAAAESAGDLLVAVRALSNRASHRTEEARYAEALADLEQAVRRAELVGAPVNAAVVLHNRAEALLGFGRLDEALTDFRQARDLLSQVGSDKQGHPLAGLGRVYLERGDLMRARTSYEDALNHAEQLNDVHLIQAVLAGLARIHAVDDPERAVELAERAVATGGGSGEVGALLAAGWAWAEAGDRAKAQSCAQAARTAAASRRDRAAAAEALELAAIVAADTPQARRDLLLAAGEIWAEIGSRLGSARNAYARACLERAGVREAERELRRAGVRGPQHSGAGLLRAVTLLDHGAVRFCVLGEVRLSRYGRAVPAAEWQSRKARDLLAWLVCQRGRPVAREAAVEVLWPGEDPVGCANRLSVALSTVRSILDPKRKFGPGAFVRADKYAIQLDGLRVDVEEFLAAAAEALRSEDDDLLVAAEARYTGEVCEDSPYHGWLEPLREEARAVHQAVLRKIASRARRAGEHDTAIRYLLRLLERDAYDEAAHLDLTLTLIRARRHGEARRRYRIYVEAMAELGVEPAPMPADALPSAVGG</sequence>
<dbReference type="InterPro" id="IPR019734">
    <property type="entry name" value="TPR_rpt"/>
</dbReference>
<dbReference type="Gene3D" id="1.25.40.10">
    <property type="entry name" value="Tetratricopeptide repeat domain"/>
    <property type="match status" value="3"/>
</dbReference>
<proteinExistence type="predicted"/>
<protein>
    <submittedName>
        <fullName evidence="2">Tetratricopeptide repeat protein</fullName>
    </submittedName>
</protein>
<dbReference type="InterPro" id="IPR051677">
    <property type="entry name" value="AfsR-DnrI-RedD_regulator"/>
</dbReference>
<dbReference type="SUPFAM" id="SSF48452">
    <property type="entry name" value="TPR-like"/>
    <property type="match status" value="3"/>
</dbReference>
<evidence type="ECO:0000259" key="1">
    <source>
        <dbReference type="SMART" id="SM01043"/>
    </source>
</evidence>